<name>A0A9P6YZD4_9FUNG</name>
<reference evidence="1 2" key="1">
    <citation type="journal article" date="2020" name="Microb. Genom.">
        <title>Genetic diversity of clinical and environmental Mucorales isolates obtained from an investigation of mucormycosis cases among solid organ transplant recipients.</title>
        <authorList>
            <person name="Nguyen M.H."/>
            <person name="Kaul D."/>
            <person name="Muto C."/>
            <person name="Cheng S.J."/>
            <person name="Richter R.A."/>
            <person name="Bruno V.M."/>
            <person name="Liu G."/>
            <person name="Beyhan S."/>
            <person name="Sundermann A.J."/>
            <person name="Mounaud S."/>
            <person name="Pasculle A.W."/>
            <person name="Nierman W.C."/>
            <person name="Driscoll E."/>
            <person name="Cumbie R."/>
            <person name="Clancy C.J."/>
            <person name="Dupont C.L."/>
        </authorList>
    </citation>
    <scope>NUCLEOTIDE SEQUENCE [LARGE SCALE GENOMIC DNA]</scope>
    <source>
        <strain evidence="1 2">GL24</strain>
    </source>
</reference>
<comment type="caution">
    <text evidence="1">The sequence shown here is derived from an EMBL/GenBank/DDBJ whole genome shotgun (WGS) entry which is preliminary data.</text>
</comment>
<organism evidence="1 2">
    <name type="scientific">Rhizopus delemar</name>
    <dbReference type="NCBI Taxonomy" id="936053"/>
    <lineage>
        <taxon>Eukaryota</taxon>
        <taxon>Fungi</taxon>
        <taxon>Fungi incertae sedis</taxon>
        <taxon>Mucoromycota</taxon>
        <taxon>Mucoromycotina</taxon>
        <taxon>Mucoromycetes</taxon>
        <taxon>Mucorales</taxon>
        <taxon>Mucorineae</taxon>
        <taxon>Rhizopodaceae</taxon>
        <taxon>Rhizopus</taxon>
    </lineage>
</organism>
<accession>A0A9P6YZD4</accession>
<gene>
    <name evidence="1" type="ORF">G6F50_008650</name>
</gene>
<dbReference type="GO" id="GO:0004497">
    <property type="term" value="F:monooxygenase activity"/>
    <property type="evidence" value="ECO:0007669"/>
    <property type="project" value="InterPro"/>
</dbReference>
<protein>
    <submittedName>
        <fullName evidence="1">Uncharacterized protein</fullName>
    </submittedName>
</protein>
<dbReference type="GO" id="GO:0005506">
    <property type="term" value="F:iron ion binding"/>
    <property type="evidence" value="ECO:0007669"/>
    <property type="project" value="InterPro"/>
</dbReference>
<proteinExistence type="predicted"/>
<sequence>MIVEEVESFFKDFKKPTSASDAYHILEKLIICTASRCLTDKETRVYLDDSAASLYYVLGQRFKSISFIFPNLPSHSYGKHDVVRQKMADFYSNIIACRKVENDFVIPLFAF</sequence>
<dbReference type="GO" id="GO:0016705">
    <property type="term" value="F:oxidoreductase activity, acting on paired donors, with incorporation or reduction of molecular oxygen"/>
    <property type="evidence" value="ECO:0007669"/>
    <property type="project" value="InterPro"/>
</dbReference>
<dbReference type="GO" id="GO:0020037">
    <property type="term" value="F:heme binding"/>
    <property type="evidence" value="ECO:0007669"/>
    <property type="project" value="InterPro"/>
</dbReference>
<keyword evidence="2" id="KW-1185">Reference proteome</keyword>
<dbReference type="EMBL" id="JAANIU010001565">
    <property type="protein sequence ID" value="KAG1566959.1"/>
    <property type="molecule type" value="Genomic_DNA"/>
</dbReference>
<evidence type="ECO:0000313" key="2">
    <source>
        <dbReference type="Proteomes" id="UP000740926"/>
    </source>
</evidence>
<dbReference type="InterPro" id="IPR036396">
    <property type="entry name" value="Cyt_P450_sf"/>
</dbReference>
<dbReference type="Proteomes" id="UP000740926">
    <property type="component" value="Unassembled WGS sequence"/>
</dbReference>
<dbReference type="Gene3D" id="1.10.630.10">
    <property type="entry name" value="Cytochrome P450"/>
    <property type="match status" value="1"/>
</dbReference>
<dbReference type="AlphaFoldDB" id="A0A9P6YZD4"/>
<evidence type="ECO:0000313" key="1">
    <source>
        <dbReference type="EMBL" id="KAG1566959.1"/>
    </source>
</evidence>